<proteinExistence type="predicted"/>
<keyword evidence="3" id="KW-1185">Reference proteome</keyword>
<name>A0ABV3PBG3_9ACTN</name>
<evidence type="ECO:0000313" key="2">
    <source>
        <dbReference type="EMBL" id="MEW9266956.1"/>
    </source>
</evidence>
<keyword evidence="1" id="KW-1133">Transmembrane helix</keyword>
<dbReference type="Proteomes" id="UP001555826">
    <property type="component" value="Unassembled WGS sequence"/>
</dbReference>
<feature type="transmembrane region" description="Helical" evidence="1">
    <location>
        <begin position="39"/>
        <end position="56"/>
    </location>
</feature>
<protein>
    <submittedName>
        <fullName evidence="2">Uncharacterized protein</fullName>
    </submittedName>
</protein>
<dbReference type="EMBL" id="JBFNQN010000014">
    <property type="protein sequence ID" value="MEW9266956.1"/>
    <property type="molecule type" value="Genomic_DNA"/>
</dbReference>
<accession>A0ABV3PBG3</accession>
<gene>
    <name evidence="2" type="ORF">AB1207_19575</name>
</gene>
<evidence type="ECO:0000256" key="1">
    <source>
        <dbReference type="SAM" id="Phobius"/>
    </source>
</evidence>
<dbReference type="RefSeq" id="WP_367640094.1">
    <property type="nucleotide sequence ID" value="NZ_JBFNQN010000014.1"/>
</dbReference>
<reference evidence="2 3" key="1">
    <citation type="submission" date="2024-07" db="EMBL/GenBank/DDBJ databases">
        <authorList>
            <person name="Thanompreechachai J."/>
            <person name="Duangmal K."/>
        </authorList>
    </citation>
    <scope>NUCLEOTIDE SEQUENCE [LARGE SCALE GENOMIC DNA]</scope>
    <source>
        <strain evidence="2 3">KCTC 19886</strain>
    </source>
</reference>
<sequence length="71" mass="7556">MRSNGRDTVVSAADVLVGLALLLVAGVSAAEARWTTAALATVVALVWWAAAWWRVGRLRGTRPVRRARTAG</sequence>
<keyword evidence="1" id="KW-0812">Transmembrane</keyword>
<organism evidence="2 3">
    <name type="scientific">Kineococcus endophyticus</name>
    <dbReference type="NCBI Taxonomy" id="1181883"/>
    <lineage>
        <taxon>Bacteria</taxon>
        <taxon>Bacillati</taxon>
        <taxon>Actinomycetota</taxon>
        <taxon>Actinomycetes</taxon>
        <taxon>Kineosporiales</taxon>
        <taxon>Kineosporiaceae</taxon>
        <taxon>Kineococcus</taxon>
    </lineage>
</organism>
<comment type="caution">
    <text evidence="2">The sequence shown here is derived from an EMBL/GenBank/DDBJ whole genome shotgun (WGS) entry which is preliminary data.</text>
</comment>
<evidence type="ECO:0000313" key="3">
    <source>
        <dbReference type="Proteomes" id="UP001555826"/>
    </source>
</evidence>
<keyword evidence="1" id="KW-0472">Membrane</keyword>